<dbReference type="Proteomes" id="UP000050360">
    <property type="component" value="Unassembled WGS sequence"/>
</dbReference>
<dbReference type="AlphaFoldDB" id="A0A0P8DY71"/>
<evidence type="ECO:0000313" key="4">
    <source>
        <dbReference type="Proteomes" id="UP000050360"/>
    </source>
</evidence>
<protein>
    <submittedName>
        <fullName evidence="3">F420-dependent NADP reductase</fullName>
    </submittedName>
</protein>
<dbReference type="GO" id="GO:0050661">
    <property type="term" value="F:NADP binding"/>
    <property type="evidence" value="ECO:0007669"/>
    <property type="project" value="InterPro"/>
</dbReference>
<evidence type="ECO:0000259" key="2">
    <source>
        <dbReference type="Pfam" id="PF03807"/>
    </source>
</evidence>
<name>A0A0P8DY71_9EURY</name>
<dbReference type="NCBIfam" id="TIGR01915">
    <property type="entry name" value="npdG"/>
    <property type="match status" value="1"/>
</dbReference>
<dbReference type="InterPro" id="IPR010185">
    <property type="entry name" value="NpdG"/>
</dbReference>
<proteinExistence type="predicted"/>
<feature type="domain" description="Pyrroline-5-carboxylate reductase catalytic N-terminal" evidence="2">
    <location>
        <begin position="2"/>
        <end position="101"/>
    </location>
</feature>
<gene>
    <name evidence="3" type="ORF">MPEBLZ_02732</name>
</gene>
<dbReference type="GO" id="GO:0016651">
    <property type="term" value="F:oxidoreductase activity, acting on NAD(P)H"/>
    <property type="evidence" value="ECO:0007669"/>
    <property type="project" value="InterPro"/>
</dbReference>
<evidence type="ECO:0000313" key="3">
    <source>
        <dbReference type="EMBL" id="KPQ42715.1"/>
    </source>
</evidence>
<sequence>MKIAILGGTGRVGEGLATRWATRHNIYIGSRDVEKAKNAACGYSCRLTDQGFECQIDGTSNKEAVEKADVAVLSVPFEAALDLIECLRPVLKNQILISLVVPMKKENGSFEYTPPEEGCAALRIQHLLPGVKVVSAYHNLSYRKLCNPDKYG</sequence>
<organism evidence="3 4">
    <name type="scientific">Candidatus Methanoperedens nitratireducens</name>
    <dbReference type="NCBI Taxonomy" id="1392998"/>
    <lineage>
        <taxon>Archaea</taxon>
        <taxon>Methanobacteriati</taxon>
        <taxon>Methanobacteriota</taxon>
        <taxon>Stenosarchaea group</taxon>
        <taxon>Methanomicrobia</taxon>
        <taxon>Methanosarcinales</taxon>
        <taxon>ANME-2 cluster</taxon>
        <taxon>Candidatus Methanoperedentaceae</taxon>
        <taxon>Candidatus Methanoperedens</taxon>
    </lineage>
</organism>
<keyword evidence="1" id="KW-0560">Oxidoreductase</keyword>
<reference evidence="3 4" key="1">
    <citation type="submission" date="2015-09" db="EMBL/GenBank/DDBJ databases">
        <title>A metagenomics-based metabolic model of nitrate-dependent anaerobic oxidation of methane by Methanoperedens-like archaea.</title>
        <authorList>
            <person name="Arshad A."/>
            <person name="Speth D.R."/>
            <person name="De Graaf R.M."/>
            <person name="Op Den Camp H.J."/>
            <person name="Jetten M.S."/>
            <person name="Welte C.U."/>
        </authorList>
    </citation>
    <scope>NUCLEOTIDE SEQUENCE [LARGE SCALE GENOMIC DNA]</scope>
</reference>
<dbReference type="GO" id="GO:0052851">
    <property type="term" value="F:ferric-chelate reductase (NADPH) activity"/>
    <property type="evidence" value="ECO:0007669"/>
    <property type="project" value="TreeGrafter"/>
</dbReference>
<dbReference type="PANTHER" id="PTHR14239:SF0">
    <property type="entry name" value="F420-DEPENDENT NADP REDUCTASE"/>
    <property type="match status" value="1"/>
</dbReference>
<comment type="caution">
    <text evidence="3">The sequence shown here is derived from an EMBL/GenBank/DDBJ whole genome shotgun (WGS) entry which is preliminary data.</text>
</comment>
<accession>A0A0P8DY71</accession>
<dbReference type="InterPro" id="IPR051267">
    <property type="entry name" value="STEAP_metalloreductase"/>
</dbReference>
<dbReference type="GO" id="GO:0015677">
    <property type="term" value="P:copper ion import"/>
    <property type="evidence" value="ECO:0007669"/>
    <property type="project" value="TreeGrafter"/>
</dbReference>
<dbReference type="PANTHER" id="PTHR14239">
    <property type="entry name" value="DUDULIN-RELATED"/>
    <property type="match status" value="1"/>
</dbReference>
<dbReference type="Pfam" id="PF03807">
    <property type="entry name" value="F420_oxidored"/>
    <property type="match status" value="1"/>
</dbReference>
<dbReference type="GO" id="GO:0006740">
    <property type="term" value="P:NADPH regeneration"/>
    <property type="evidence" value="ECO:0007669"/>
    <property type="project" value="InterPro"/>
</dbReference>
<dbReference type="InterPro" id="IPR028939">
    <property type="entry name" value="P5C_Rdtase_cat_N"/>
</dbReference>
<dbReference type="InterPro" id="IPR036291">
    <property type="entry name" value="NAD(P)-bd_dom_sf"/>
</dbReference>
<dbReference type="GO" id="GO:0070967">
    <property type="term" value="F:coenzyme F420 binding"/>
    <property type="evidence" value="ECO:0007669"/>
    <property type="project" value="InterPro"/>
</dbReference>
<evidence type="ECO:0000256" key="1">
    <source>
        <dbReference type="ARBA" id="ARBA00023002"/>
    </source>
</evidence>
<dbReference type="GO" id="GO:0008823">
    <property type="term" value="F:cupric reductase (NADH) activity"/>
    <property type="evidence" value="ECO:0007669"/>
    <property type="project" value="TreeGrafter"/>
</dbReference>
<dbReference type="GO" id="GO:0005886">
    <property type="term" value="C:plasma membrane"/>
    <property type="evidence" value="ECO:0007669"/>
    <property type="project" value="TreeGrafter"/>
</dbReference>
<dbReference type="SUPFAM" id="SSF51735">
    <property type="entry name" value="NAD(P)-binding Rossmann-fold domains"/>
    <property type="match status" value="1"/>
</dbReference>
<dbReference type="EMBL" id="LKCM01000209">
    <property type="protein sequence ID" value="KPQ42715.1"/>
    <property type="molecule type" value="Genomic_DNA"/>
</dbReference>
<dbReference type="Gene3D" id="3.40.50.720">
    <property type="entry name" value="NAD(P)-binding Rossmann-like Domain"/>
    <property type="match status" value="1"/>
</dbReference>